<accession>A0ABQ1XDW9</accession>
<dbReference type="PANTHER" id="PTHR36924:SF1">
    <property type="entry name" value="ANTITOXIN HIGA-1"/>
    <property type="match status" value="1"/>
</dbReference>
<dbReference type="SMART" id="SM00530">
    <property type="entry name" value="HTH_XRE"/>
    <property type="match status" value="1"/>
</dbReference>
<dbReference type="PANTHER" id="PTHR36924">
    <property type="entry name" value="ANTITOXIN HIGA-1"/>
    <property type="match status" value="1"/>
</dbReference>
<evidence type="ECO:0000259" key="2">
    <source>
        <dbReference type="PROSITE" id="PS50943"/>
    </source>
</evidence>
<proteinExistence type="predicted"/>
<comment type="caution">
    <text evidence="3">The sequence shown here is derived from an EMBL/GenBank/DDBJ whole genome shotgun (WGS) entry which is preliminary data.</text>
</comment>
<dbReference type="InterPro" id="IPR001387">
    <property type="entry name" value="Cro/C1-type_HTH"/>
</dbReference>
<keyword evidence="4" id="KW-1185">Reference proteome</keyword>
<dbReference type="CDD" id="cd00093">
    <property type="entry name" value="HTH_XRE"/>
    <property type="match status" value="1"/>
</dbReference>
<evidence type="ECO:0000313" key="4">
    <source>
        <dbReference type="Proteomes" id="UP000648722"/>
    </source>
</evidence>
<dbReference type="Proteomes" id="UP000648722">
    <property type="component" value="Unassembled WGS sequence"/>
</dbReference>
<dbReference type="Pfam" id="PF01381">
    <property type="entry name" value="HTH_3"/>
    <property type="match status" value="1"/>
</dbReference>
<gene>
    <name evidence="3" type="ORF">GCM10007420_01480</name>
</gene>
<sequence length="102" mass="10872">MDGANIPLLGLGIHPGEVLKEDFMVPLSLSASALAARLRTTPASISRIVNAKQAISAEMACRLARALGTTPAFWLSLQSQYDIAVLGDRVSQIEREVEPLNG</sequence>
<reference evidence="4" key="1">
    <citation type="journal article" date="2019" name="Int. J. Syst. Evol. Microbiol.">
        <title>The Global Catalogue of Microorganisms (GCM) 10K type strain sequencing project: providing services to taxonomists for standard genome sequencing and annotation.</title>
        <authorList>
            <consortium name="The Broad Institute Genomics Platform"/>
            <consortium name="The Broad Institute Genome Sequencing Center for Infectious Disease"/>
            <person name="Wu L."/>
            <person name="Ma J."/>
        </authorList>
    </citation>
    <scope>NUCLEOTIDE SEQUENCE [LARGE SCALE GENOMIC DNA]</scope>
    <source>
        <strain evidence="4">CGMCC 1.12766</strain>
    </source>
</reference>
<dbReference type="InterPro" id="IPR010982">
    <property type="entry name" value="Lambda_DNA-bd_dom_sf"/>
</dbReference>
<evidence type="ECO:0000256" key="1">
    <source>
        <dbReference type="ARBA" id="ARBA00023125"/>
    </source>
</evidence>
<organism evidence="3 4">
    <name type="scientific">Glycocaulis albus</name>
    <dbReference type="NCBI Taxonomy" id="1382801"/>
    <lineage>
        <taxon>Bacteria</taxon>
        <taxon>Pseudomonadati</taxon>
        <taxon>Pseudomonadota</taxon>
        <taxon>Alphaproteobacteria</taxon>
        <taxon>Maricaulales</taxon>
        <taxon>Maricaulaceae</taxon>
        <taxon>Glycocaulis</taxon>
    </lineage>
</organism>
<dbReference type="SUPFAM" id="SSF47413">
    <property type="entry name" value="lambda repressor-like DNA-binding domains"/>
    <property type="match status" value="1"/>
</dbReference>
<dbReference type="EMBL" id="BMFS01000001">
    <property type="protein sequence ID" value="GGG90154.1"/>
    <property type="molecule type" value="Genomic_DNA"/>
</dbReference>
<evidence type="ECO:0000313" key="3">
    <source>
        <dbReference type="EMBL" id="GGG90154.1"/>
    </source>
</evidence>
<name>A0ABQ1XDW9_9PROT</name>
<keyword evidence="1" id="KW-0238">DNA-binding</keyword>
<dbReference type="PROSITE" id="PS50943">
    <property type="entry name" value="HTH_CROC1"/>
    <property type="match status" value="1"/>
</dbReference>
<dbReference type="InterPro" id="IPR013430">
    <property type="entry name" value="Toxin_antidote_HigA"/>
</dbReference>
<protein>
    <submittedName>
        <fullName evidence="3">Transcriptional regulator</fullName>
    </submittedName>
</protein>
<feature type="domain" description="HTH cro/C1-type" evidence="2">
    <location>
        <begin position="29"/>
        <end position="74"/>
    </location>
</feature>
<dbReference type="NCBIfam" id="TIGR02607">
    <property type="entry name" value="antidote_HigA"/>
    <property type="match status" value="1"/>
</dbReference>
<dbReference type="Gene3D" id="1.10.260.40">
    <property type="entry name" value="lambda repressor-like DNA-binding domains"/>
    <property type="match status" value="1"/>
</dbReference>
<dbReference type="RefSeq" id="WP_188450636.1">
    <property type="nucleotide sequence ID" value="NZ_BMFS01000001.1"/>
</dbReference>